<dbReference type="Pfam" id="PF06898">
    <property type="entry name" value="YqfD"/>
    <property type="match status" value="1"/>
</dbReference>
<keyword evidence="4" id="KW-1185">Reference proteome</keyword>
<name>A0A1I2XG99_9FIRM</name>
<sequence length="417" mass="46777">MLLFKILSYLAGYVTIALPEDCLEKFINMATSRGIFLWGISGVGADRVTLKVRLSGVQPLRHVARMTRCRFTIVEKAGLPFAIVKLRRRKTMLLGALFFVMALYLSSSFVWFINVSGNKSISEQEIKEVARQSGLYPGAFKPAIDGEKLEKIIINRLPNLSWVGVYFDGTRVEVKVVEKVLPPHNNLNAKIDIVAAKDGLIKQILVLQGQPLVQEGDTVKTGQVLISAAIPPPQEEDELDNPEESDREPQEEEQTVKYVQAKGIVKASVWYEGYTEVPLVEKGENYTGHEITKLCIKIGAKEIILMGPRDVPYAKYDTRADGKKITGWRNINIPVEFIKVKYLEKVDYTKTYSKAEAFRMAGQSAIAEIEKDIPSGARITNKHYEEVKIAENENMVRVKALVETIEEIGTEKPHPLS</sequence>
<reference evidence="4" key="1">
    <citation type="submission" date="2016-10" db="EMBL/GenBank/DDBJ databases">
        <authorList>
            <person name="Varghese N."/>
            <person name="Submissions S."/>
        </authorList>
    </citation>
    <scope>NUCLEOTIDE SEQUENCE [LARGE SCALE GENOMIC DNA]</scope>
    <source>
        <strain evidence="4">DSM 17038</strain>
    </source>
</reference>
<evidence type="ECO:0000313" key="4">
    <source>
        <dbReference type="Proteomes" id="UP000199337"/>
    </source>
</evidence>
<dbReference type="InterPro" id="IPR010690">
    <property type="entry name" value="YqfD"/>
</dbReference>
<protein>
    <submittedName>
        <fullName evidence="3">Similar to stage IV sporulation protein</fullName>
    </submittedName>
</protein>
<evidence type="ECO:0000256" key="1">
    <source>
        <dbReference type="SAM" id="MobiDB-lite"/>
    </source>
</evidence>
<accession>A0A1I2XG99</accession>
<keyword evidence="2" id="KW-0812">Transmembrane</keyword>
<dbReference type="Proteomes" id="UP000199337">
    <property type="component" value="Unassembled WGS sequence"/>
</dbReference>
<dbReference type="RefSeq" id="WP_092473597.1">
    <property type="nucleotide sequence ID" value="NZ_FOOX01000017.1"/>
</dbReference>
<organism evidence="3 4">
    <name type="scientific">Desulfotruncus arcticus DSM 17038</name>
    <dbReference type="NCBI Taxonomy" id="1121424"/>
    <lineage>
        <taxon>Bacteria</taxon>
        <taxon>Bacillati</taxon>
        <taxon>Bacillota</taxon>
        <taxon>Clostridia</taxon>
        <taxon>Eubacteriales</taxon>
        <taxon>Desulfallaceae</taxon>
        <taxon>Desulfotruncus</taxon>
    </lineage>
</organism>
<dbReference type="STRING" id="341036.SAMN05660649_03969"/>
<dbReference type="OrthoDB" id="1640349at2"/>
<evidence type="ECO:0000256" key="2">
    <source>
        <dbReference type="SAM" id="Phobius"/>
    </source>
</evidence>
<feature type="transmembrane region" description="Helical" evidence="2">
    <location>
        <begin position="93"/>
        <end position="113"/>
    </location>
</feature>
<proteinExistence type="predicted"/>
<dbReference type="NCBIfam" id="TIGR02876">
    <property type="entry name" value="spore_yqfD"/>
    <property type="match status" value="1"/>
</dbReference>
<keyword evidence="2" id="KW-1133">Transmembrane helix</keyword>
<dbReference type="PIRSF" id="PIRSF029895">
    <property type="entry name" value="SpoIV"/>
    <property type="match status" value="1"/>
</dbReference>
<evidence type="ECO:0000313" key="3">
    <source>
        <dbReference type="EMBL" id="SFH12554.1"/>
    </source>
</evidence>
<feature type="compositionally biased region" description="Acidic residues" evidence="1">
    <location>
        <begin position="234"/>
        <end position="253"/>
    </location>
</feature>
<feature type="region of interest" description="Disordered" evidence="1">
    <location>
        <begin position="230"/>
        <end position="254"/>
    </location>
</feature>
<keyword evidence="2" id="KW-0472">Membrane</keyword>
<gene>
    <name evidence="3" type="ORF">SAMN05660649_03969</name>
</gene>
<dbReference type="AlphaFoldDB" id="A0A1I2XG99"/>
<dbReference type="EMBL" id="FOOX01000017">
    <property type="protein sequence ID" value="SFH12554.1"/>
    <property type="molecule type" value="Genomic_DNA"/>
</dbReference>